<dbReference type="OrthoDB" id="4536940at2"/>
<accession>A0A379JGX0</accession>
<evidence type="ECO:0008006" key="5">
    <source>
        <dbReference type="Google" id="ProtNLM"/>
    </source>
</evidence>
<proteinExistence type="predicted"/>
<reference evidence="3 4" key="1">
    <citation type="submission" date="2018-06" db="EMBL/GenBank/DDBJ databases">
        <authorList>
            <consortium name="Pathogen Informatics"/>
            <person name="Doyle S."/>
        </authorList>
    </citation>
    <scope>NUCLEOTIDE SEQUENCE [LARGE SCALE GENOMIC DNA]</scope>
    <source>
        <strain evidence="3 4">NCTC1934</strain>
    </source>
</reference>
<evidence type="ECO:0000313" key="4">
    <source>
        <dbReference type="Proteomes" id="UP000255467"/>
    </source>
</evidence>
<feature type="region of interest" description="Disordered" evidence="1">
    <location>
        <begin position="95"/>
        <end position="116"/>
    </location>
</feature>
<gene>
    <name evidence="3" type="ORF">NCTC1934_05214</name>
</gene>
<keyword evidence="4" id="KW-1185">Reference proteome</keyword>
<dbReference type="SUPFAM" id="SSF50494">
    <property type="entry name" value="Trypsin-like serine proteases"/>
    <property type="match status" value="1"/>
</dbReference>
<evidence type="ECO:0000313" key="3">
    <source>
        <dbReference type="EMBL" id="SUD47889.1"/>
    </source>
</evidence>
<dbReference type="RefSeq" id="WP_147287189.1">
    <property type="nucleotide sequence ID" value="NZ_UGRY01000003.1"/>
</dbReference>
<organism evidence="3 4">
    <name type="scientific">Nocardia otitidiscaviarum</name>
    <dbReference type="NCBI Taxonomy" id="1823"/>
    <lineage>
        <taxon>Bacteria</taxon>
        <taxon>Bacillati</taxon>
        <taxon>Actinomycetota</taxon>
        <taxon>Actinomycetes</taxon>
        <taxon>Mycobacteriales</taxon>
        <taxon>Nocardiaceae</taxon>
        <taxon>Nocardia</taxon>
    </lineage>
</organism>
<dbReference type="Proteomes" id="UP000255467">
    <property type="component" value="Unassembled WGS sequence"/>
</dbReference>
<dbReference type="InterPro" id="IPR009003">
    <property type="entry name" value="Peptidase_S1_PA"/>
</dbReference>
<evidence type="ECO:0000256" key="1">
    <source>
        <dbReference type="SAM" id="MobiDB-lite"/>
    </source>
</evidence>
<protein>
    <recommendedName>
        <fullName evidence="5">Peptidase S1 domain-containing protein</fullName>
    </recommendedName>
</protein>
<feature type="chain" id="PRO_5039422472" description="Peptidase S1 domain-containing protein" evidence="2">
    <location>
        <begin position="19"/>
        <end position="187"/>
    </location>
</feature>
<sequence length="187" mass="19597">MAASSTAFFRIFAGAAMAAGSEVIVGSKTCTLTMIGYDRYESVVGVTAGHCAETGHQIRLRTRSETTVVGEVVRPDHILDYVVLAFGPAVAPPTGRPQEIGAESAPGETVCKPSASSGLDRGLVWGRYMGTAMILNQTCSLSSDSVAPVFHGSRLVGMNSRNLSFALGSMPFDESCSAPTDSHHNRA</sequence>
<dbReference type="AlphaFoldDB" id="A0A379JGX0"/>
<dbReference type="Gene3D" id="2.40.10.10">
    <property type="entry name" value="Trypsin-like serine proteases"/>
    <property type="match status" value="2"/>
</dbReference>
<dbReference type="InterPro" id="IPR043504">
    <property type="entry name" value="Peptidase_S1_PA_chymotrypsin"/>
</dbReference>
<dbReference type="EMBL" id="UGRY01000003">
    <property type="protein sequence ID" value="SUD47889.1"/>
    <property type="molecule type" value="Genomic_DNA"/>
</dbReference>
<keyword evidence="2" id="KW-0732">Signal</keyword>
<evidence type="ECO:0000256" key="2">
    <source>
        <dbReference type="SAM" id="SignalP"/>
    </source>
</evidence>
<feature type="signal peptide" evidence="2">
    <location>
        <begin position="1"/>
        <end position="18"/>
    </location>
</feature>
<name>A0A379JGX0_9NOCA</name>